<evidence type="ECO:0000313" key="7">
    <source>
        <dbReference type="EMBL" id="REJ05313.1"/>
    </source>
</evidence>
<feature type="compositionally biased region" description="Gly residues" evidence="6">
    <location>
        <begin position="528"/>
        <end position="537"/>
    </location>
</feature>
<dbReference type="SUPFAM" id="SSF53067">
    <property type="entry name" value="Actin-like ATPase domain"/>
    <property type="match status" value="2"/>
</dbReference>
<feature type="compositionally biased region" description="Low complexity" evidence="6">
    <location>
        <begin position="544"/>
        <end position="556"/>
    </location>
</feature>
<evidence type="ECO:0000256" key="1">
    <source>
        <dbReference type="ARBA" id="ARBA00007381"/>
    </source>
</evidence>
<feature type="region of interest" description="Disordered" evidence="6">
    <location>
        <begin position="391"/>
        <end position="410"/>
    </location>
</feature>
<keyword evidence="8" id="KW-1185">Reference proteome</keyword>
<evidence type="ECO:0000256" key="3">
    <source>
        <dbReference type="ARBA" id="ARBA00022840"/>
    </source>
</evidence>
<dbReference type="PANTHER" id="PTHR45639">
    <property type="entry name" value="HSC70CB, ISOFORM G-RELATED"/>
    <property type="match status" value="1"/>
</dbReference>
<comment type="similarity">
    <text evidence="1">Belongs to the heat shock protein 70 family.</text>
</comment>
<evidence type="ECO:0000313" key="8">
    <source>
        <dbReference type="Proteomes" id="UP000262172"/>
    </source>
</evidence>
<dbReference type="Gene3D" id="3.30.420.40">
    <property type="match status" value="2"/>
</dbReference>
<dbReference type="Gene3D" id="3.90.640.10">
    <property type="entry name" value="Actin, Chain A, domain 4"/>
    <property type="match status" value="1"/>
</dbReference>
<evidence type="ECO:0000256" key="6">
    <source>
        <dbReference type="SAM" id="MobiDB-lite"/>
    </source>
</evidence>
<keyword evidence="2" id="KW-0547">Nucleotide-binding</keyword>
<evidence type="ECO:0000256" key="5">
    <source>
        <dbReference type="ARBA" id="ARBA00023186"/>
    </source>
</evidence>
<dbReference type="OrthoDB" id="9766019at2"/>
<feature type="compositionally biased region" description="Pro residues" evidence="6">
    <location>
        <begin position="571"/>
        <end position="627"/>
    </location>
</feature>
<dbReference type="Proteomes" id="UP000262172">
    <property type="component" value="Unassembled WGS sequence"/>
</dbReference>
<evidence type="ECO:0008006" key="9">
    <source>
        <dbReference type="Google" id="ProtNLM"/>
    </source>
</evidence>
<dbReference type="Pfam" id="PF00012">
    <property type="entry name" value="HSP70"/>
    <property type="match status" value="1"/>
</dbReference>
<evidence type="ECO:0000256" key="2">
    <source>
        <dbReference type="ARBA" id="ARBA00022741"/>
    </source>
</evidence>
<keyword evidence="5" id="KW-0143">Chaperone</keyword>
<accession>A0A371NSV4</accession>
<dbReference type="InterPro" id="IPR018181">
    <property type="entry name" value="Heat_shock_70_CS"/>
</dbReference>
<reference evidence="7 8" key="1">
    <citation type="submission" date="2018-08" db="EMBL/GenBank/DDBJ databases">
        <title>Isolation, diversity and antifungal activity of Actinobacteria from cow dung.</title>
        <authorList>
            <person name="Ling L."/>
        </authorList>
    </citation>
    <scope>NUCLEOTIDE SEQUENCE [LARGE SCALE GENOMIC DNA]</scope>
    <source>
        <strain evidence="7 8">NEAU-LLE</strain>
    </source>
</reference>
<proteinExistence type="inferred from homology"/>
<feature type="region of interest" description="Disordered" evidence="6">
    <location>
        <begin position="445"/>
        <end position="640"/>
    </location>
</feature>
<protein>
    <recommendedName>
        <fullName evidence="9">Hsp70 family protein</fullName>
    </recommendedName>
</protein>
<sequence>MGVWCEGSKLDPGGGLGRRSMFMREFMLALDAGTSRWEAAVSYHAASSGEIEVESVEIDGGPGGTAVLGFVTADGDVVFGHDAERRGVRAPDRLIRGFTREVGDDAPVVVGGFAAAPAEFVARQARWIVDDVSAQRGAAPAAVVLAHPADWSGHRVAAVHAALHAVGLDDVTMMRAPIAAVHGHPPQASDAAARTVVVYDLGADGFRTTVVQQDAERLRCVGESVALPVGGDDLDDVLLAHVLRMSGADADGVLAHEQSVALADLRRAVVSAKESLSSDADAAVPVRLSSIETSVRVTRSEFESMTAPLLERTLDATDAAIDAAGLTPGAIDAIVLAGGSSRIPLVAQRLSERFDRPLLADDDTGATIARGAARAAGAYLLPSAATAVDTEAPVADVPDDEDEDVAAPSRRPRPALIPAFSLGTAAVLVAGGLILAATTPAGERAEADDVGASVPSHTSIIPPRSGAFIGVPGVSVPDAADPEPAADIDPVSHVERKSDTDGTATESKRRQARAPEPIQETNEPEPSGGSGSAGGGTPAPQPSQPASEPDPVDAAPPADPAPEPTTDSVPVPEPTTDPAPEPEPTSDPAPAPEPTTDPAPAPEPTSDPAPEPTSDPAPEPTSDPAPAPAQSVAPTEAPAP</sequence>
<dbReference type="InterPro" id="IPR013126">
    <property type="entry name" value="Hsp_70_fam"/>
</dbReference>
<dbReference type="GO" id="GO:0140662">
    <property type="term" value="F:ATP-dependent protein folding chaperone"/>
    <property type="evidence" value="ECO:0007669"/>
    <property type="project" value="InterPro"/>
</dbReference>
<gene>
    <name evidence="7" type="ORF">DY023_10715</name>
</gene>
<feature type="compositionally biased region" description="Basic and acidic residues" evidence="6">
    <location>
        <begin position="490"/>
        <end position="500"/>
    </location>
</feature>
<keyword evidence="4" id="KW-0346">Stress response</keyword>
<comment type="caution">
    <text evidence="7">The sequence shown here is derived from an EMBL/GenBank/DDBJ whole genome shotgun (WGS) entry which is preliminary data.</text>
</comment>
<dbReference type="InterPro" id="IPR043129">
    <property type="entry name" value="ATPase_NBD"/>
</dbReference>
<dbReference type="GO" id="GO:0005829">
    <property type="term" value="C:cytosol"/>
    <property type="evidence" value="ECO:0007669"/>
    <property type="project" value="TreeGrafter"/>
</dbReference>
<keyword evidence="3" id="KW-0067">ATP-binding</keyword>
<dbReference type="GO" id="GO:0005524">
    <property type="term" value="F:ATP binding"/>
    <property type="evidence" value="ECO:0007669"/>
    <property type="project" value="UniProtKB-KW"/>
</dbReference>
<organism evidence="7 8">
    <name type="scientific">Microbacterium bovistercoris</name>
    <dbReference type="NCBI Taxonomy" id="2293570"/>
    <lineage>
        <taxon>Bacteria</taxon>
        <taxon>Bacillati</taxon>
        <taxon>Actinomycetota</taxon>
        <taxon>Actinomycetes</taxon>
        <taxon>Micrococcales</taxon>
        <taxon>Microbacteriaceae</taxon>
        <taxon>Microbacterium</taxon>
    </lineage>
</organism>
<dbReference type="PROSITE" id="PS01036">
    <property type="entry name" value="HSP70_3"/>
    <property type="match status" value="1"/>
</dbReference>
<evidence type="ECO:0000256" key="4">
    <source>
        <dbReference type="ARBA" id="ARBA00023016"/>
    </source>
</evidence>
<name>A0A371NSV4_9MICO</name>
<dbReference type="AlphaFoldDB" id="A0A371NSV4"/>
<dbReference type="EMBL" id="QUAB01000042">
    <property type="protein sequence ID" value="REJ05313.1"/>
    <property type="molecule type" value="Genomic_DNA"/>
</dbReference>
<dbReference type="PANTHER" id="PTHR45639:SF32">
    <property type="entry name" value="HEAT SHOCK PROTEIN PDR13"/>
    <property type="match status" value="1"/>
</dbReference>